<sequence length="202" mass="22383">MSYPSPADFIAPTAWEQSETNCQQPSDLSPPHPAAQRARTIPRKPVPPPAPVRTQTVVPEQHRQLADTAHGLKTCLTQMNGRPATSADTKNNRHSFADLISPSSPSHAQYEGKTISLEEARRRDEVRLRGFASHELGSAFSPYNSPTSSKTDLLASFDEYKVFASKVDAALFMTSKVAYVGKNKWRDMAENLKDFARSVKQK</sequence>
<feature type="compositionally biased region" description="Polar residues" evidence="1">
    <location>
        <begin position="15"/>
        <end position="27"/>
    </location>
</feature>
<dbReference type="AlphaFoldDB" id="A0A6A6FQP8"/>
<accession>A0A6A6FQP8</accession>
<gene>
    <name evidence="2" type="ORF">CERZMDRAFT_94027</name>
</gene>
<reference evidence="2" key="1">
    <citation type="journal article" date="2020" name="Stud. Mycol.">
        <title>101 Dothideomycetes genomes: a test case for predicting lifestyles and emergence of pathogens.</title>
        <authorList>
            <person name="Haridas S."/>
            <person name="Albert R."/>
            <person name="Binder M."/>
            <person name="Bloem J."/>
            <person name="Labutti K."/>
            <person name="Salamov A."/>
            <person name="Andreopoulos B."/>
            <person name="Baker S."/>
            <person name="Barry K."/>
            <person name="Bills G."/>
            <person name="Bluhm B."/>
            <person name="Cannon C."/>
            <person name="Castanera R."/>
            <person name="Culley D."/>
            <person name="Daum C."/>
            <person name="Ezra D."/>
            <person name="Gonzalez J."/>
            <person name="Henrissat B."/>
            <person name="Kuo A."/>
            <person name="Liang C."/>
            <person name="Lipzen A."/>
            <person name="Lutzoni F."/>
            <person name="Magnuson J."/>
            <person name="Mondo S."/>
            <person name="Nolan M."/>
            <person name="Ohm R."/>
            <person name="Pangilinan J."/>
            <person name="Park H.-J."/>
            <person name="Ramirez L."/>
            <person name="Alfaro M."/>
            <person name="Sun H."/>
            <person name="Tritt A."/>
            <person name="Yoshinaga Y."/>
            <person name="Zwiers L.-H."/>
            <person name="Turgeon B."/>
            <person name="Goodwin S."/>
            <person name="Spatafora J."/>
            <person name="Crous P."/>
            <person name="Grigoriev I."/>
        </authorList>
    </citation>
    <scope>NUCLEOTIDE SEQUENCE</scope>
    <source>
        <strain evidence="2">SCOH1-5</strain>
    </source>
</reference>
<protein>
    <submittedName>
        <fullName evidence="2">Uncharacterized protein</fullName>
    </submittedName>
</protein>
<name>A0A6A6FQP8_9PEZI</name>
<dbReference type="EMBL" id="ML992665">
    <property type="protein sequence ID" value="KAF2215624.1"/>
    <property type="molecule type" value="Genomic_DNA"/>
</dbReference>
<keyword evidence="3" id="KW-1185">Reference proteome</keyword>
<evidence type="ECO:0000313" key="2">
    <source>
        <dbReference type="EMBL" id="KAF2215624.1"/>
    </source>
</evidence>
<evidence type="ECO:0000313" key="3">
    <source>
        <dbReference type="Proteomes" id="UP000799539"/>
    </source>
</evidence>
<feature type="region of interest" description="Disordered" evidence="1">
    <location>
        <begin position="1"/>
        <end position="70"/>
    </location>
</feature>
<dbReference type="OrthoDB" id="10297713at2759"/>
<evidence type="ECO:0000256" key="1">
    <source>
        <dbReference type="SAM" id="MobiDB-lite"/>
    </source>
</evidence>
<dbReference type="Proteomes" id="UP000799539">
    <property type="component" value="Unassembled WGS sequence"/>
</dbReference>
<organism evidence="2 3">
    <name type="scientific">Cercospora zeae-maydis SCOH1-5</name>
    <dbReference type="NCBI Taxonomy" id="717836"/>
    <lineage>
        <taxon>Eukaryota</taxon>
        <taxon>Fungi</taxon>
        <taxon>Dikarya</taxon>
        <taxon>Ascomycota</taxon>
        <taxon>Pezizomycotina</taxon>
        <taxon>Dothideomycetes</taxon>
        <taxon>Dothideomycetidae</taxon>
        <taxon>Mycosphaerellales</taxon>
        <taxon>Mycosphaerellaceae</taxon>
        <taxon>Cercospora</taxon>
    </lineage>
</organism>
<proteinExistence type="predicted"/>